<protein>
    <recommendedName>
        <fullName evidence="1">BTB domain-containing protein</fullName>
    </recommendedName>
</protein>
<dbReference type="AlphaFoldDB" id="A0A318ZHJ4"/>
<feature type="domain" description="BTB" evidence="1">
    <location>
        <begin position="2"/>
        <end position="71"/>
    </location>
</feature>
<reference evidence="2 3" key="1">
    <citation type="submission" date="2016-12" db="EMBL/GenBank/DDBJ databases">
        <title>The genomes of Aspergillus section Nigri reveals drivers in fungal speciation.</title>
        <authorList>
            <consortium name="DOE Joint Genome Institute"/>
            <person name="Vesth T.C."/>
            <person name="Nybo J."/>
            <person name="Theobald S."/>
            <person name="Brandl J."/>
            <person name="Frisvad J.C."/>
            <person name="Nielsen K.F."/>
            <person name="Lyhne E.K."/>
            <person name="Kogle M.E."/>
            <person name="Kuo A."/>
            <person name="Riley R."/>
            <person name="Clum A."/>
            <person name="Nolan M."/>
            <person name="Lipzen A."/>
            <person name="Salamov A."/>
            <person name="Henrissat B."/>
            <person name="Wiebenga A."/>
            <person name="De Vries R.P."/>
            <person name="Grigoriev I.V."/>
            <person name="Mortensen U.H."/>
            <person name="Andersen M.R."/>
            <person name="Baker S.E."/>
        </authorList>
    </citation>
    <scope>NUCLEOTIDE SEQUENCE [LARGE SCALE GENOMIC DNA]</scope>
    <source>
        <strain evidence="2 3">JOP 1030-1</strain>
    </source>
</reference>
<dbReference type="PANTHER" id="PTHR47843">
    <property type="entry name" value="BTB DOMAIN-CONTAINING PROTEIN-RELATED"/>
    <property type="match status" value="1"/>
</dbReference>
<name>A0A318ZHJ4_9EURO</name>
<proteinExistence type="predicted"/>
<dbReference type="PANTHER" id="PTHR47843:SF2">
    <property type="entry name" value="BTB DOMAIN-CONTAINING PROTEIN"/>
    <property type="match status" value="1"/>
</dbReference>
<gene>
    <name evidence="2" type="ORF">BP01DRAFT_267580</name>
</gene>
<evidence type="ECO:0000259" key="1">
    <source>
        <dbReference type="PROSITE" id="PS50097"/>
    </source>
</evidence>
<organism evidence="2 3">
    <name type="scientific">Aspergillus saccharolyticus JOP 1030-1</name>
    <dbReference type="NCBI Taxonomy" id="1450539"/>
    <lineage>
        <taxon>Eukaryota</taxon>
        <taxon>Fungi</taxon>
        <taxon>Dikarya</taxon>
        <taxon>Ascomycota</taxon>
        <taxon>Pezizomycotina</taxon>
        <taxon>Eurotiomycetes</taxon>
        <taxon>Eurotiomycetidae</taxon>
        <taxon>Eurotiales</taxon>
        <taxon>Aspergillaceae</taxon>
        <taxon>Aspergillus</taxon>
        <taxon>Aspergillus subgen. Circumdati</taxon>
    </lineage>
</organism>
<dbReference type="EMBL" id="KZ821239">
    <property type="protein sequence ID" value="PYH44033.1"/>
    <property type="molecule type" value="Genomic_DNA"/>
</dbReference>
<feature type="non-terminal residue" evidence="2">
    <location>
        <position position="178"/>
    </location>
</feature>
<dbReference type="InterPro" id="IPR011333">
    <property type="entry name" value="SKP1/BTB/POZ_sf"/>
</dbReference>
<dbReference type="STRING" id="1450539.A0A318ZHJ4"/>
<accession>A0A318ZHJ4</accession>
<dbReference type="GeneID" id="37072587"/>
<dbReference type="Proteomes" id="UP000248349">
    <property type="component" value="Unassembled WGS sequence"/>
</dbReference>
<evidence type="ECO:0000313" key="2">
    <source>
        <dbReference type="EMBL" id="PYH44033.1"/>
    </source>
</evidence>
<dbReference type="Gene3D" id="3.30.710.10">
    <property type="entry name" value="Potassium Channel Kv1.1, Chain A"/>
    <property type="match status" value="1"/>
</dbReference>
<dbReference type="RefSeq" id="XP_025430015.1">
    <property type="nucleotide sequence ID" value="XM_025571359.1"/>
</dbReference>
<sequence>GDVITILVGKEKQALTVHECLARASSPFIDRALTAAWAEHRNRTIRLPDDEHEIVVLYVHWLYCGKLPVISDAYKVEYTQLVKAYILGDKLLSTEFQHSVIGALIERRTTFIGGRRCAPTAETVAYAYCHTIPTSPLRQLLVDIRVNSTNPTEWLSENRSLLPADFLVDLAIKLFDLR</sequence>
<feature type="non-terminal residue" evidence="2">
    <location>
        <position position="1"/>
    </location>
</feature>
<dbReference type="InterPro" id="IPR000210">
    <property type="entry name" value="BTB/POZ_dom"/>
</dbReference>
<dbReference type="PROSITE" id="PS50097">
    <property type="entry name" value="BTB"/>
    <property type="match status" value="1"/>
</dbReference>
<evidence type="ECO:0000313" key="3">
    <source>
        <dbReference type="Proteomes" id="UP000248349"/>
    </source>
</evidence>
<keyword evidence="3" id="KW-1185">Reference proteome</keyword>
<dbReference type="CDD" id="cd18186">
    <property type="entry name" value="BTB_POZ_ZBTB_KLHL-like"/>
    <property type="match status" value="1"/>
</dbReference>
<dbReference type="SUPFAM" id="SSF54695">
    <property type="entry name" value="POZ domain"/>
    <property type="match status" value="1"/>
</dbReference>
<dbReference type="OrthoDB" id="1022638at2759"/>